<dbReference type="PANTHER" id="PTHR32552:SF68">
    <property type="entry name" value="FERRICHROME OUTER MEMBRANE TRANSPORTER_PHAGE RECEPTOR"/>
    <property type="match status" value="1"/>
</dbReference>
<evidence type="ECO:0000256" key="6">
    <source>
        <dbReference type="ARBA" id="ARBA00022729"/>
    </source>
</evidence>
<dbReference type="SUPFAM" id="SSF56935">
    <property type="entry name" value="Porins"/>
    <property type="match status" value="1"/>
</dbReference>
<dbReference type="GO" id="GO:0009279">
    <property type="term" value="C:cell outer membrane"/>
    <property type="evidence" value="ECO:0007669"/>
    <property type="project" value="UniProtKB-SubCell"/>
</dbReference>
<comment type="caution">
    <text evidence="14">The sequence shown here is derived from an EMBL/GenBank/DDBJ whole genome shotgun (WGS) entry which is preliminary data.</text>
</comment>
<evidence type="ECO:0000256" key="12">
    <source>
        <dbReference type="SAM" id="SignalP"/>
    </source>
</evidence>
<evidence type="ECO:0000256" key="1">
    <source>
        <dbReference type="ARBA" id="ARBA00004571"/>
    </source>
</evidence>
<dbReference type="SUPFAM" id="SSF49464">
    <property type="entry name" value="Carboxypeptidase regulatory domain-like"/>
    <property type="match status" value="1"/>
</dbReference>
<dbReference type="Pfam" id="PF07715">
    <property type="entry name" value="Plug"/>
    <property type="match status" value="1"/>
</dbReference>
<keyword evidence="14" id="KW-0675">Receptor</keyword>
<accession>A0A4U3KXV9</accession>
<dbReference type="RefSeq" id="WP_137262962.1">
    <property type="nucleotide sequence ID" value="NZ_SZQL01000014.1"/>
</dbReference>
<dbReference type="Gene3D" id="2.40.170.20">
    <property type="entry name" value="TonB-dependent receptor, beta-barrel domain"/>
    <property type="match status" value="1"/>
</dbReference>
<dbReference type="Pfam" id="PF13620">
    <property type="entry name" value="CarboxypepD_reg"/>
    <property type="match status" value="1"/>
</dbReference>
<proteinExistence type="inferred from homology"/>
<dbReference type="InterPro" id="IPR037066">
    <property type="entry name" value="Plug_dom_sf"/>
</dbReference>
<evidence type="ECO:0000256" key="4">
    <source>
        <dbReference type="ARBA" id="ARBA00022496"/>
    </source>
</evidence>
<keyword evidence="2 11" id="KW-0813">Transport</keyword>
<evidence type="ECO:0000313" key="14">
    <source>
        <dbReference type="EMBL" id="TKK66689.1"/>
    </source>
</evidence>
<feature type="chain" id="PRO_5020788613" evidence="12">
    <location>
        <begin position="20"/>
        <end position="820"/>
    </location>
</feature>
<dbReference type="InterPro" id="IPR012910">
    <property type="entry name" value="Plug_dom"/>
</dbReference>
<evidence type="ECO:0000256" key="3">
    <source>
        <dbReference type="ARBA" id="ARBA00022452"/>
    </source>
</evidence>
<gene>
    <name evidence="14" type="ORF">FC093_16770</name>
</gene>
<comment type="similarity">
    <text evidence="11">Belongs to the TonB-dependent receptor family.</text>
</comment>
<evidence type="ECO:0000256" key="8">
    <source>
        <dbReference type="ARBA" id="ARBA00023065"/>
    </source>
</evidence>
<dbReference type="InterPro" id="IPR036942">
    <property type="entry name" value="Beta-barrel_TonB_sf"/>
</dbReference>
<dbReference type="OrthoDB" id="9761152at2"/>
<evidence type="ECO:0000259" key="13">
    <source>
        <dbReference type="Pfam" id="PF07715"/>
    </source>
</evidence>
<dbReference type="InterPro" id="IPR039426">
    <property type="entry name" value="TonB-dep_rcpt-like"/>
</dbReference>
<dbReference type="AlphaFoldDB" id="A0A4U3KXV9"/>
<protein>
    <submittedName>
        <fullName evidence="14">TonB-dependent receptor</fullName>
    </submittedName>
</protein>
<dbReference type="PROSITE" id="PS52016">
    <property type="entry name" value="TONB_DEPENDENT_REC_3"/>
    <property type="match status" value="1"/>
</dbReference>
<comment type="subcellular location">
    <subcellularLocation>
        <location evidence="1 11">Cell outer membrane</location>
        <topology evidence="1 11">Multi-pass membrane protein</topology>
    </subcellularLocation>
</comment>
<evidence type="ECO:0000256" key="2">
    <source>
        <dbReference type="ARBA" id="ARBA00022448"/>
    </source>
</evidence>
<dbReference type="Gene3D" id="2.60.40.1120">
    <property type="entry name" value="Carboxypeptidase-like, regulatory domain"/>
    <property type="match status" value="1"/>
</dbReference>
<keyword evidence="9 11" id="KW-0472">Membrane</keyword>
<feature type="domain" description="TonB-dependent receptor plug" evidence="13">
    <location>
        <begin position="119"/>
        <end position="226"/>
    </location>
</feature>
<keyword evidence="10 11" id="KW-0998">Cell outer membrane</keyword>
<dbReference type="GO" id="GO:0015344">
    <property type="term" value="F:siderophore uptake transmembrane transporter activity"/>
    <property type="evidence" value="ECO:0007669"/>
    <property type="project" value="TreeGrafter"/>
</dbReference>
<evidence type="ECO:0000256" key="9">
    <source>
        <dbReference type="ARBA" id="ARBA00023136"/>
    </source>
</evidence>
<keyword evidence="15" id="KW-1185">Reference proteome</keyword>
<keyword evidence="5 11" id="KW-0812">Transmembrane</keyword>
<sequence>MKKFLGTTAAIFLAVVVHAQVTVKGTVQNSDNAPLQGATITFINNGKQLSTTSDATGIFTFSDIPENTIAVVKATYINKQTALQNITIGNEDIALNFTLQDVAYHLEPLEVRSTRASDKAPFTKTNLTEAAIKKNNIGQDLPFILNQTPSVVVNADAGNGVGYTGIRIRGTDGTRINVTLNGIPYNDAESGGSYFVDLPDFASSVGSVQVQRGVGTSTNGAGAFGATINLSTNELHDSAYAEANNSFGSFNTWKNTIRVGSGLLNDHFTIDARLSRISSDGFIDRAKSNLQSLYFSAAYIDKKTSLRFNIFTGKEKTYQAWNGVPQAKLFGTKQDLENYYYNNIGTYYFTPEDSINLFNSNKRSYNLYTYPNQTDNYQQDHYQLFFNQSLNDYLSLNVASFLSRGRGYYEEYKYGQSYADYGLNNYVVGNDTISVTDLVRQRWLDNYFYGQTFSLQYKKPTDEITFGGSWTKYDGKHYGNVIWANAGIPKDYQYYNMPAYKTDVNVYAKWLHTFTNALSVFGDMQYRHVMHDMRGFESNPSLFIKRTFNFINPKAGISYTKHGWNAYISYALANKEPNRDDFEAGETDQPKHETLNDFEAGISNQKKNYNWSATLYYMQYKNQLVLTGQINNVGAYTRTNVPNSYRAGIELQAGLKAASWLNISGGATFSRNKIKSFTEYLDDYDGNFDWKGQQTIIHYNTDIAFAPNVVANGSIAIFPVKNVEIDLLSKYVSKQYLDNTQSDAKSLHSYFTEDVRAIYTFKNVLFKEWSIAGQLNNIFNKQYEANGYTFGYYYDNHLVTENYYFPMAGTYGTVSVNISL</sequence>
<keyword evidence="4" id="KW-0410">Iron transport</keyword>
<evidence type="ECO:0000256" key="11">
    <source>
        <dbReference type="PROSITE-ProRule" id="PRU01360"/>
    </source>
</evidence>
<evidence type="ECO:0000256" key="7">
    <source>
        <dbReference type="ARBA" id="ARBA00023004"/>
    </source>
</evidence>
<evidence type="ECO:0000313" key="15">
    <source>
        <dbReference type="Proteomes" id="UP000305848"/>
    </source>
</evidence>
<keyword evidence="8" id="KW-0406">Ion transport</keyword>
<organism evidence="14 15">
    <name type="scientific">Ilyomonas limi</name>
    <dbReference type="NCBI Taxonomy" id="2575867"/>
    <lineage>
        <taxon>Bacteria</taxon>
        <taxon>Pseudomonadati</taxon>
        <taxon>Bacteroidota</taxon>
        <taxon>Chitinophagia</taxon>
        <taxon>Chitinophagales</taxon>
        <taxon>Chitinophagaceae</taxon>
        <taxon>Ilyomonas</taxon>
    </lineage>
</organism>
<feature type="signal peptide" evidence="12">
    <location>
        <begin position="1"/>
        <end position="19"/>
    </location>
</feature>
<evidence type="ECO:0000256" key="10">
    <source>
        <dbReference type="ARBA" id="ARBA00023237"/>
    </source>
</evidence>
<dbReference type="InterPro" id="IPR008969">
    <property type="entry name" value="CarboxyPept-like_regulatory"/>
</dbReference>
<keyword evidence="6 12" id="KW-0732">Signal</keyword>
<keyword evidence="7" id="KW-0408">Iron</keyword>
<keyword evidence="3 11" id="KW-1134">Transmembrane beta strand</keyword>
<dbReference type="Gene3D" id="2.170.130.10">
    <property type="entry name" value="TonB-dependent receptor, plug domain"/>
    <property type="match status" value="1"/>
</dbReference>
<dbReference type="Proteomes" id="UP000305848">
    <property type="component" value="Unassembled WGS sequence"/>
</dbReference>
<evidence type="ECO:0000256" key="5">
    <source>
        <dbReference type="ARBA" id="ARBA00022692"/>
    </source>
</evidence>
<reference evidence="14 15" key="1">
    <citation type="submission" date="2019-05" db="EMBL/GenBank/DDBJ databases">
        <title>Panacibacter sp. strain 17mud1-8 Genome sequencing and assembly.</title>
        <authorList>
            <person name="Chhetri G."/>
        </authorList>
    </citation>
    <scope>NUCLEOTIDE SEQUENCE [LARGE SCALE GENOMIC DNA]</scope>
    <source>
        <strain evidence="14 15">17mud1-8</strain>
    </source>
</reference>
<dbReference type="EMBL" id="SZQL01000014">
    <property type="protein sequence ID" value="TKK66689.1"/>
    <property type="molecule type" value="Genomic_DNA"/>
</dbReference>
<dbReference type="PANTHER" id="PTHR32552">
    <property type="entry name" value="FERRICHROME IRON RECEPTOR-RELATED"/>
    <property type="match status" value="1"/>
</dbReference>
<name>A0A4U3KXV9_9BACT</name>